<name>A0A1T4SJ83_9HYPH</name>
<evidence type="ECO:0000256" key="4">
    <source>
        <dbReference type="ARBA" id="ARBA00022989"/>
    </source>
</evidence>
<accession>A0A1T4SJ83</accession>
<dbReference type="GO" id="GO:0005886">
    <property type="term" value="C:plasma membrane"/>
    <property type="evidence" value="ECO:0007669"/>
    <property type="project" value="TreeGrafter"/>
</dbReference>
<dbReference type="PANTHER" id="PTHR11384">
    <property type="entry name" value="ATP-BINDING CASSETTE, SUB-FAMILY D MEMBER"/>
    <property type="match status" value="1"/>
</dbReference>
<keyword evidence="9" id="KW-1185">Reference proteome</keyword>
<dbReference type="Pfam" id="PF06472">
    <property type="entry name" value="ABC_membrane_2"/>
    <property type="match status" value="1"/>
</dbReference>
<evidence type="ECO:0000256" key="5">
    <source>
        <dbReference type="ARBA" id="ARBA00023136"/>
    </source>
</evidence>
<dbReference type="GO" id="GO:0140359">
    <property type="term" value="F:ABC-type transporter activity"/>
    <property type="evidence" value="ECO:0007669"/>
    <property type="project" value="InterPro"/>
</dbReference>
<keyword evidence="2" id="KW-0813">Transport</keyword>
<feature type="transmembrane region" description="Helical" evidence="6">
    <location>
        <begin position="192"/>
        <end position="212"/>
    </location>
</feature>
<sequence>MAELGSVIRGRPVEQFWRAARGFWRGNTRWYAWGLIAFLVVCVILQLLVQYRLNLWNRDFFNALGRRDGSEIWQQARAVLSLVAQSVVLAIAAVWGRMSFQRRWRAWLTSRLILNWFSVGGEGDDKAGESEPQFIEYRIADDARIATDAPIDFAVGLLASVLTAGTFAAVLWNVGGSLSLAPFGIEAQVPGYLVLAAVLYAASTTTAMMVIGGNMASVIERKSQAESEFKFAVARLRENLMSRRGPATSSPDKALVVPRRDKPEAGHFPMASPLRSAHADHPCIPWQLPPGAVDGTSPLCTELRPWAHAAGRDDPIGGRFRCRAGSIQLVGGQLSSTGGLGVVCRPGRRPLGKSRRCAPCYRTSSHSAAEAEGISSLIFLYSHSPEGLAQRSATWQGQLFRLRCSVRGLS</sequence>
<reference evidence="9" key="1">
    <citation type="submission" date="2017-02" db="EMBL/GenBank/DDBJ databases">
        <authorList>
            <person name="Varghese N."/>
            <person name="Submissions S."/>
        </authorList>
    </citation>
    <scope>NUCLEOTIDE SEQUENCE [LARGE SCALE GENOMIC DNA]</scope>
    <source>
        <strain evidence="9">ATCC 27094</strain>
    </source>
</reference>
<evidence type="ECO:0000256" key="3">
    <source>
        <dbReference type="ARBA" id="ARBA00022692"/>
    </source>
</evidence>
<protein>
    <submittedName>
        <fullName evidence="8">ABC transporter transmembrane region 2</fullName>
    </submittedName>
</protein>
<dbReference type="Proteomes" id="UP000190092">
    <property type="component" value="Unassembled WGS sequence"/>
</dbReference>
<evidence type="ECO:0000313" key="8">
    <source>
        <dbReference type="EMBL" id="SKA28225.1"/>
    </source>
</evidence>
<keyword evidence="4 6" id="KW-1133">Transmembrane helix</keyword>
<feature type="domain" description="ABC transmembrane type-1" evidence="7">
    <location>
        <begin position="29"/>
        <end position="239"/>
    </location>
</feature>
<proteinExistence type="predicted"/>
<feature type="transmembrane region" description="Helical" evidence="6">
    <location>
        <begin position="153"/>
        <end position="172"/>
    </location>
</feature>
<keyword evidence="3 6" id="KW-0812">Transmembrane</keyword>
<evidence type="ECO:0000313" key="9">
    <source>
        <dbReference type="Proteomes" id="UP000190092"/>
    </source>
</evidence>
<feature type="transmembrane region" description="Helical" evidence="6">
    <location>
        <begin position="30"/>
        <end position="52"/>
    </location>
</feature>
<dbReference type="STRING" id="225324.SAMN02745126_04762"/>
<gene>
    <name evidence="8" type="ORF">SAMN02745126_04762</name>
</gene>
<evidence type="ECO:0000256" key="2">
    <source>
        <dbReference type="ARBA" id="ARBA00022448"/>
    </source>
</evidence>
<evidence type="ECO:0000256" key="1">
    <source>
        <dbReference type="ARBA" id="ARBA00004141"/>
    </source>
</evidence>
<dbReference type="InterPro" id="IPR011527">
    <property type="entry name" value="ABC1_TM_dom"/>
</dbReference>
<dbReference type="GO" id="GO:0005524">
    <property type="term" value="F:ATP binding"/>
    <property type="evidence" value="ECO:0007669"/>
    <property type="project" value="InterPro"/>
</dbReference>
<dbReference type="AlphaFoldDB" id="A0A1T4SJ83"/>
<keyword evidence="5 6" id="KW-0472">Membrane</keyword>
<evidence type="ECO:0000256" key="6">
    <source>
        <dbReference type="SAM" id="Phobius"/>
    </source>
</evidence>
<evidence type="ECO:0000259" key="7">
    <source>
        <dbReference type="Pfam" id="PF06472"/>
    </source>
</evidence>
<organism evidence="8 9">
    <name type="scientific">Enhydrobacter aerosaccus</name>
    <dbReference type="NCBI Taxonomy" id="225324"/>
    <lineage>
        <taxon>Bacteria</taxon>
        <taxon>Pseudomonadati</taxon>
        <taxon>Pseudomonadota</taxon>
        <taxon>Alphaproteobacteria</taxon>
        <taxon>Hyphomicrobiales</taxon>
        <taxon>Enhydrobacter</taxon>
    </lineage>
</organism>
<comment type="subcellular location">
    <subcellularLocation>
        <location evidence="1">Membrane</location>
        <topology evidence="1">Multi-pass membrane protein</topology>
    </subcellularLocation>
</comment>
<feature type="transmembrane region" description="Helical" evidence="6">
    <location>
        <begin position="72"/>
        <end position="95"/>
    </location>
</feature>
<dbReference type="EMBL" id="FUWJ01000008">
    <property type="protein sequence ID" value="SKA28225.1"/>
    <property type="molecule type" value="Genomic_DNA"/>
</dbReference>
<dbReference type="InterPro" id="IPR050835">
    <property type="entry name" value="ABC_transporter_sub-D"/>
</dbReference>
<dbReference type="PANTHER" id="PTHR11384:SF59">
    <property type="entry name" value="LYSOSOMAL COBALAMIN TRANSPORTER ABCD4"/>
    <property type="match status" value="1"/>
</dbReference>